<keyword evidence="4 5" id="KW-0472">Membrane</keyword>
<keyword evidence="6" id="KW-0378">Hydrolase</keyword>
<dbReference type="PANTHER" id="PTHR43019:SF23">
    <property type="entry name" value="PROTEASE DO-LIKE 5, CHLOROPLASTIC"/>
    <property type="match status" value="1"/>
</dbReference>
<feature type="transmembrane region" description="Helical" evidence="5">
    <location>
        <begin position="99"/>
        <end position="121"/>
    </location>
</feature>
<comment type="subcellular location">
    <subcellularLocation>
        <location evidence="1">Membrane</location>
        <topology evidence="1">Multi-pass membrane protein</topology>
    </subcellularLocation>
</comment>
<gene>
    <name evidence="6" type="ORF">GCM10023349_28420</name>
</gene>
<evidence type="ECO:0000256" key="3">
    <source>
        <dbReference type="ARBA" id="ARBA00022989"/>
    </source>
</evidence>
<feature type="transmembrane region" description="Helical" evidence="5">
    <location>
        <begin position="6"/>
        <end position="21"/>
    </location>
</feature>
<dbReference type="GO" id="GO:0006508">
    <property type="term" value="P:proteolysis"/>
    <property type="evidence" value="ECO:0007669"/>
    <property type="project" value="UniProtKB-KW"/>
</dbReference>
<dbReference type="GO" id="GO:0008233">
    <property type="term" value="F:peptidase activity"/>
    <property type="evidence" value="ECO:0007669"/>
    <property type="project" value="UniProtKB-KW"/>
</dbReference>
<dbReference type="RefSeq" id="WP_345522003.1">
    <property type="nucleotide sequence ID" value="NZ_BAABKM010000002.1"/>
</dbReference>
<accession>A0ABP8XI64</accession>
<keyword evidence="3 5" id="KW-1133">Transmembrane helix</keyword>
<keyword evidence="6" id="KW-0645">Protease</keyword>
<name>A0ABP8XI64_9ACTN</name>
<feature type="transmembrane region" description="Helical" evidence="5">
    <location>
        <begin position="28"/>
        <end position="49"/>
    </location>
</feature>
<keyword evidence="7" id="KW-1185">Reference proteome</keyword>
<dbReference type="Proteomes" id="UP001499974">
    <property type="component" value="Unassembled WGS sequence"/>
</dbReference>
<dbReference type="InterPro" id="IPR001940">
    <property type="entry name" value="Peptidase_S1C"/>
</dbReference>
<dbReference type="InterPro" id="IPR003825">
    <property type="entry name" value="Colicin-V_CvpA"/>
</dbReference>
<comment type="caution">
    <text evidence="6">The sequence shown here is derived from an EMBL/GenBank/DDBJ whole genome shotgun (WGS) entry which is preliminary data.</text>
</comment>
<evidence type="ECO:0000313" key="7">
    <source>
        <dbReference type="Proteomes" id="UP001499974"/>
    </source>
</evidence>
<dbReference type="InterPro" id="IPR047680">
    <property type="entry name" value="MarP-like"/>
</dbReference>
<evidence type="ECO:0000256" key="4">
    <source>
        <dbReference type="ARBA" id="ARBA00023136"/>
    </source>
</evidence>
<dbReference type="PANTHER" id="PTHR43019">
    <property type="entry name" value="SERINE ENDOPROTEASE DEGS"/>
    <property type="match status" value="1"/>
</dbReference>
<protein>
    <submittedName>
        <fullName evidence="6">MarP family serine protease</fullName>
    </submittedName>
</protein>
<keyword evidence="2 5" id="KW-0812">Transmembrane</keyword>
<feature type="transmembrane region" description="Helical" evidence="5">
    <location>
        <begin position="55"/>
        <end position="78"/>
    </location>
</feature>
<dbReference type="InterPro" id="IPR009003">
    <property type="entry name" value="Peptidase_S1_PA"/>
</dbReference>
<sequence>MTLFDATIVVAVLAVGCLGAYDGLVRAFWALLGILAGTALGMVVVPLLFGSVDLSLWVGLLSLVLLIGLAAGGREVAVRLEKRGRARLGWTPVRWLDRVGGAGLGVAAGLGFSWMVGLALAGSTLPDLAPAANGSMLLRTLDNTLPLSHFIAQRFEELGDSTDFPRYVDVFTTEEIVPVPPPPKGVVDRPGVVRASDSVWRIRTHDAGLTGSEGSGFLIAPGRLMTAAHVISRSQSIDIDTADGKLPATIVVCDPVHDVAVLDVPGLTGADLTFTSAAGGDPAAVIGYPRNGHLRLTPARVRERLDWQSADIYGHGRYDHDAYSVRAEVHTGNSGGPMVAPDGRVLGVVVAYSRADADTAYVLTSDQVADAVDRGRRAQTGATVSCH</sequence>
<proteinExistence type="predicted"/>
<dbReference type="Gene3D" id="2.40.10.10">
    <property type="entry name" value="Trypsin-like serine proteases"/>
    <property type="match status" value="2"/>
</dbReference>
<evidence type="ECO:0000256" key="1">
    <source>
        <dbReference type="ARBA" id="ARBA00004141"/>
    </source>
</evidence>
<organism evidence="6 7">
    <name type="scientific">Nocardioides conyzicola</name>
    <dbReference type="NCBI Taxonomy" id="1651781"/>
    <lineage>
        <taxon>Bacteria</taxon>
        <taxon>Bacillati</taxon>
        <taxon>Actinomycetota</taxon>
        <taxon>Actinomycetes</taxon>
        <taxon>Propionibacteriales</taxon>
        <taxon>Nocardioidaceae</taxon>
        <taxon>Nocardioides</taxon>
    </lineage>
</organism>
<dbReference type="SUPFAM" id="SSF50494">
    <property type="entry name" value="Trypsin-like serine proteases"/>
    <property type="match status" value="1"/>
</dbReference>
<dbReference type="Pfam" id="PF02674">
    <property type="entry name" value="Colicin_V"/>
    <property type="match status" value="1"/>
</dbReference>
<evidence type="ECO:0000313" key="6">
    <source>
        <dbReference type="EMBL" id="GAA4708115.1"/>
    </source>
</evidence>
<dbReference type="NCBIfam" id="NF033740">
    <property type="entry name" value="MarP_fam_protase"/>
    <property type="match status" value="1"/>
</dbReference>
<evidence type="ECO:0000256" key="2">
    <source>
        <dbReference type="ARBA" id="ARBA00022692"/>
    </source>
</evidence>
<reference evidence="7" key="1">
    <citation type="journal article" date="2019" name="Int. J. Syst. Evol. Microbiol.">
        <title>The Global Catalogue of Microorganisms (GCM) 10K type strain sequencing project: providing services to taxonomists for standard genome sequencing and annotation.</title>
        <authorList>
            <consortium name="The Broad Institute Genomics Platform"/>
            <consortium name="The Broad Institute Genome Sequencing Center for Infectious Disease"/>
            <person name="Wu L."/>
            <person name="Ma J."/>
        </authorList>
    </citation>
    <scope>NUCLEOTIDE SEQUENCE [LARGE SCALE GENOMIC DNA]</scope>
    <source>
        <strain evidence="7">JCM 18531</strain>
    </source>
</reference>
<dbReference type="Pfam" id="PF13365">
    <property type="entry name" value="Trypsin_2"/>
    <property type="match status" value="1"/>
</dbReference>
<dbReference type="InterPro" id="IPR043504">
    <property type="entry name" value="Peptidase_S1_PA_chymotrypsin"/>
</dbReference>
<dbReference type="PRINTS" id="PR00834">
    <property type="entry name" value="PROTEASES2C"/>
</dbReference>
<dbReference type="EMBL" id="BAABKM010000002">
    <property type="protein sequence ID" value="GAA4708115.1"/>
    <property type="molecule type" value="Genomic_DNA"/>
</dbReference>
<evidence type="ECO:0000256" key="5">
    <source>
        <dbReference type="SAM" id="Phobius"/>
    </source>
</evidence>